<proteinExistence type="predicted"/>
<accession>A0AAJ1U5N6</accession>
<organism evidence="1 2">
    <name type="scientific">Nocardioides zeae</name>
    <dbReference type="NCBI Taxonomy" id="1457234"/>
    <lineage>
        <taxon>Bacteria</taxon>
        <taxon>Bacillati</taxon>
        <taxon>Actinomycetota</taxon>
        <taxon>Actinomycetes</taxon>
        <taxon>Propionibacteriales</taxon>
        <taxon>Nocardioidaceae</taxon>
        <taxon>Nocardioides</taxon>
    </lineage>
</organism>
<dbReference type="Proteomes" id="UP001239215">
    <property type="component" value="Unassembled WGS sequence"/>
</dbReference>
<evidence type="ECO:0000313" key="2">
    <source>
        <dbReference type="Proteomes" id="UP001239215"/>
    </source>
</evidence>
<gene>
    <name evidence="1" type="ORF">QE405_002987</name>
</gene>
<evidence type="ECO:0000313" key="1">
    <source>
        <dbReference type="EMBL" id="MDQ1105703.1"/>
    </source>
</evidence>
<dbReference type="AlphaFoldDB" id="A0AAJ1U5N6"/>
<name>A0AAJ1U5N6_9ACTN</name>
<dbReference type="RefSeq" id="WP_307202195.1">
    <property type="nucleotide sequence ID" value="NZ_JAUTAN010000001.1"/>
</dbReference>
<dbReference type="SUPFAM" id="SSF54909">
    <property type="entry name" value="Dimeric alpha+beta barrel"/>
    <property type="match status" value="1"/>
</dbReference>
<comment type="caution">
    <text evidence="1">The sequence shown here is derived from an EMBL/GenBank/DDBJ whole genome shotgun (WGS) entry which is preliminary data.</text>
</comment>
<reference evidence="1" key="1">
    <citation type="submission" date="2023-07" db="EMBL/GenBank/DDBJ databases">
        <title>Functional and genomic diversity of the sorghum phyllosphere microbiome.</title>
        <authorList>
            <person name="Shade A."/>
        </authorList>
    </citation>
    <scope>NUCLEOTIDE SEQUENCE</scope>
    <source>
        <strain evidence="1">SORGH_AS_1067</strain>
    </source>
</reference>
<dbReference type="InterPro" id="IPR011008">
    <property type="entry name" value="Dimeric_a/b-barrel"/>
</dbReference>
<dbReference type="EMBL" id="JAUTAN010000001">
    <property type="protein sequence ID" value="MDQ1105703.1"/>
    <property type="molecule type" value="Genomic_DNA"/>
</dbReference>
<protein>
    <submittedName>
        <fullName evidence="1">Uncharacterized protein</fullName>
    </submittedName>
</protein>
<dbReference type="Gene3D" id="3.30.70.100">
    <property type="match status" value="1"/>
</dbReference>
<sequence length="224" mass="24115">MSKPVVYVVQCAVDADYEAEFERWYADRHGPDLVRSGFLSAQMFRSLDEPSAYLTVYDAPEHNVFTSEVYAAARAADPVLPIAESHIGSKMTKGRFAHRVAAGVAGSGLPSIDSEHVVTLRAQVHETQLDAAFATFAGETAPALVAAGASRAWWSHLVGLHNLFPQLVPPNTLAVAEVDAAAWSAFEVPELVSETADGGGAFVVHRYERIFRLANGNTVYSNAV</sequence>